<comment type="caution">
    <text evidence="1">The sequence shown here is derived from an EMBL/GenBank/DDBJ whole genome shotgun (WGS) entry which is preliminary data.</text>
</comment>
<evidence type="ECO:0000313" key="2">
    <source>
        <dbReference type="Proteomes" id="UP000438429"/>
    </source>
</evidence>
<organism evidence="1 2">
    <name type="scientific">Scophthalmus maximus</name>
    <name type="common">Turbot</name>
    <name type="synonym">Psetta maxima</name>
    <dbReference type="NCBI Taxonomy" id="52904"/>
    <lineage>
        <taxon>Eukaryota</taxon>
        <taxon>Metazoa</taxon>
        <taxon>Chordata</taxon>
        <taxon>Craniata</taxon>
        <taxon>Vertebrata</taxon>
        <taxon>Euteleostomi</taxon>
        <taxon>Actinopterygii</taxon>
        <taxon>Neopterygii</taxon>
        <taxon>Teleostei</taxon>
        <taxon>Neoteleostei</taxon>
        <taxon>Acanthomorphata</taxon>
        <taxon>Carangaria</taxon>
        <taxon>Pleuronectiformes</taxon>
        <taxon>Pleuronectoidei</taxon>
        <taxon>Scophthalmidae</taxon>
        <taxon>Scophthalmus</taxon>
    </lineage>
</organism>
<evidence type="ECO:0000313" key="1">
    <source>
        <dbReference type="EMBL" id="KAF0038445.1"/>
    </source>
</evidence>
<protein>
    <submittedName>
        <fullName evidence="1">Uncharacterized protein</fullName>
    </submittedName>
</protein>
<proteinExistence type="predicted"/>
<dbReference type="Proteomes" id="UP000438429">
    <property type="component" value="Unassembled WGS sequence"/>
</dbReference>
<sequence>MPLPVYIWRNTATHIGSKLNRCQIQIQSDALSSVTCQTALQPQAIMSTAIRAITQSRFLGDFRKTKAFTVFWWQYGYGYTAKDSSFC</sequence>
<gene>
    <name evidence="1" type="ORF">F2P81_008929</name>
</gene>
<dbReference type="EMBL" id="VEVO01000008">
    <property type="protein sequence ID" value="KAF0038445.1"/>
    <property type="molecule type" value="Genomic_DNA"/>
</dbReference>
<name>A0A6A4T077_SCOMX</name>
<accession>A0A6A4T077</accession>
<reference evidence="1 2" key="1">
    <citation type="submission" date="2019-06" db="EMBL/GenBank/DDBJ databases">
        <title>Draft genomes of female and male turbot (Scophthalmus maximus).</title>
        <authorList>
            <person name="Xu H."/>
            <person name="Xu X.-W."/>
            <person name="Shao C."/>
            <person name="Chen S."/>
        </authorList>
    </citation>
    <scope>NUCLEOTIDE SEQUENCE [LARGE SCALE GENOMIC DNA]</scope>
    <source>
        <strain evidence="1">Ysfricsl-2016a</strain>
        <tissue evidence="1">Blood</tissue>
    </source>
</reference>
<dbReference type="AlphaFoldDB" id="A0A6A4T077"/>